<evidence type="ECO:0000259" key="1">
    <source>
        <dbReference type="Pfam" id="PF01926"/>
    </source>
</evidence>
<comment type="caution">
    <text evidence="3">The sequence shown here is derived from an EMBL/GenBank/DDBJ whole genome shotgun (WGS) entry which is preliminary data.</text>
</comment>
<dbReference type="PANTHER" id="PTHR46434">
    <property type="entry name" value="GENETIC INTERACTOR OF PROHIBITINS 3, MITOCHONDRIAL"/>
    <property type="match status" value="1"/>
</dbReference>
<dbReference type="InterPro" id="IPR006073">
    <property type="entry name" value="GTP-bd"/>
</dbReference>
<feature type="domain" description="NOA1/YqeH-like C-terminal" evidence="2">
    <location>
        <begin position="269"/>
        <end position="357"/>
    </location>
</feature>
<dbReference type="Pfam" id="PF21516">
    <property type="entry name" value="YqeH-like_C"/>
    <property type="match status" value="1"/>
</dbReference>
<gene>
    <name evidence="3" type="ORF">DES51_106213</name>
</gene>
<accession>A0A318KM44</accession>
<dbReference type="EMBL" id="QJKH01000006">
    <property type="protein sequence ID" value="PXX79094.1"/>
    <property type="molecule type" value="Genomic_DNA"/>
</dbReference>
<keyword evidence="4" id="KW-1185">Reference proteome</keyword>
<dbReference type="PANTHER" id="PTHR46434:SF1">
    <property type="entry name" value="GENETIC INTERACTOR OF PROHIBITINS 3, MITOCHONDRIAL"/>
    <property type="match status" value="1"/>
</dbReference>
<evidence type="ECO:0000259" key="2">
    <source>
        <dbReference type="Pfam" id="PF21516"/>
    </source>
</evidence>
<reference evidence="3 4" key="1">
    <citation type="submission" date="2018-05" db="EMBL/GenBank/DDBJ databases">
        <title>Genomic Encyclopedia of Type Strains, Phase IV (KMG-IV): sequencing the most valuable type-strain genomes for metagenomic binning, comparative biology and taxonomic classification.</title>
        <authorList>
            <person name="Goeker M."/>
        </authorList>
    </citation>
    <scope>NUCLEOTIDE SEQUENCE [LARGE SCALE GENOMIC DNA]</scope>
    <source>
        <strain evidence="3 4">JC118</strain>
    </source>
</reference>
<dbReference type="InterPro" id="IPR048422">
    <property type="entry name" value="NOA1/YqeH-like_C"/>
</dbReference>
<evidence type="ECO:0000313" key="4">
    <source>
        <dbReference type="Proteomes" id="UP000247612"/>
    </source>
</evidence>
<dbReference type="InterPro" id="IPR027417">
    <property type="entry name" value="P-loop_NTPase"/>
</dbReference>
<dbReference type="Pfam" id="PF01926">
    <property type="entry name" value="MMR_HSR1"/>
    <property type="match status" value="1"/>
</dbReference>
<feature type="domain" description="G" evidence="1">
    <location>
        <begin position="163"/>
        <end position="217"/>
    </location>
</feature>
<dbReference type="AlphaFoldDB" id="A0A318KM44"/>
<sequence>MSKKCIGCGAELQSEDAGQIGYTPKPEADYCQRCFRIRHYDDVMISMKQGIDSDSVLSRVAELDALILWVVDLFDFEANLLSGINRHLAGKDIVLVGTKRDLLPDTLGNEKLAQFIMRRLKQTGISVKGIVICGDLVKNANTQMNYSVDEVLNCIHLLRHDRDVAVIGMANAGKSTLLNALMNSAQLTTSRHPGTTLDFTKLPFEDFVIYDTPGLTRLDSLLTHISDADLKSVIPMKQVKPIVYQLKGSQTLSVGGLVRLDLLDCEAVSCVCYFSDRLKIHRGKQENADKLWVDHINELLVPSISKSFRDFAMVQRDGLNGSIDVVIHGLGWFCIQGHVSQIRVYTDKNVNVTFREEMI</sequence>
<dbReference type="GO" id="GO:0005525">
    <property type="term" value="F:GTP binding"/>
    <property type="evidence" value="ECO:0007669"/>
    <property type="project" value="InterPro"/>
</dbReference>
<dbReference type="OrthoDB" id="9773841at2"/>
<dbReference type="STRING" id="1034346.GCA_000313565_01267"/>
<evidence type="ECO:0000313" key="3">
    <source>
        <dbReference type="EMBL" id="PXX79094.1"/>
    </source>
</evidence>
<dbReference type="SUPFAM" id="SSF52540">
    <property type="entry name" value="P-loop containing nucleoside triphosphate hydrolases"/>
    <property type="match status" value="1"/>
</dbReference>
<name>A0A318KM44_9FIRM</name>
<dbReference type="InterPro" id="IPR050896">
    <property type="entry name" value="Mito_lipid_metab_GTPase"/>
</dbReference>
<dbReference type="Proteomes" id="UP000247612">
    <property type="component" value="Unassembled WGS sequence"/>
</dbReference>
<dbReference type="CDD" id="cd01855">
    <property type="entry name" value="YqeH"/>
    <property type="match status" value="1"/>
</dbReference>
<organism evidence="3 4">
    <name type="scientific">Dielma fastidiosa</name>
    <dbReference type="NCBI Taxonomy" id="1034346"/>
    <lineage>
        <taxon>Bacteria</taxon>
        <taxon>Bacillati</taxon>
        <taxon>Bacillota</taxon>
        <taxon>Erysipelotrichia</taxon>
        <taxon>Erysipelotrichales</taxon>
        <taxon>Erysipelotrichaceae</taxon>
        <taxon>Dielma</taxon>
    </lineage>
</organism>
<dbReference type="NCBIfam" id="TIGR03597">
    <property type="entry name" value="GTPase_YqeH"/>
    <property type="match status" value="1"/>
</dbReference>
<protein>
    <submittedName>
        <fullName evidence="3">Uncharacterized protein</fullName>
    </submittedName>
</protein>
<dbReference type="InterPro" id="IPR019988">
    <property type="entry name" value="GTP-bd_ribosome_bgen_YqeH"/>
</dbReference>
<dbReference type="RefSeq" id="WP_022937582.1">
    <property type="nucleotide sequence ID" value="NZ_CABKRQ010000003.1"/>
</dbReference>
<dbReference type="Gene3D" id="3.40.50.300">
    <property type="entry name" value="P-loop containing nucleotide triphosphate hydrolases"/>
    <property type="match status" value="1"/>
</dbReference>
<proteinExistence type="predicted"/>